<feature type="signal peptide" evidence="1">
    <location>
        <begin position="1"/>
        <end position="22"/>
    </location>
</feature>
<feature type="chain" id="PRO_5042430840" evidence="1">
    <location>
        <begin position="23"/>
        <end position="526"/>
    </location>
</feature>
<proteinExistence type="predicted"/>
<reference evidence="2" key="1">
    <citation type="submission" date="2022-08" db="UniProtKB">
        <authorList>
            <consortium name="EnsemblMetazoa"/>
        </authorList>
    </citation>
    <scope>IDENTIFICATION</scope>
    <source>
        <strain evidence="2">05x7-T-G4-1.051#20</strain>
    </source>
</reference>
<accession>A0A8W8IJT4</accession>
<name>A0A8W8IJT4_MAGGI</name>
<protein>
    <submittedName>
        <fullName evidence="2">Uncharacterized protein</fullName>
    </submittedName>
</protein>
<dbReference type="EnsemblMetazoa" id="G14637.2">
    <property type="protein sequence ID" value="G14637.2:cds"/>
    <property type="gene ID" value="G14637"/>
</dbReference>
<keyword evidence="1" id="KW-0732">Signal</keyword>
<dbReference type="EnsemblMetazoa" id="G14637.1">
    <property type="protein sequence ID" value="G14637.1:cds"/>
    <property type="gene ID" value="G14637"/>
</dbReference>
<dbReference type="Proteomes" id="UP000005408">
    <property type="component" value="Unassembled WGS sequence"/>
</dbReference>
<dbReference type="AlphaFoldDB" id="A0A8W8IJT4"/>
<sequence>MASELITPLAILGALVCIPVSGQGIIDGCPSYGCRPSGTFSFSLQPPTNGSLAWKSSVFLGPVPGALGCVGNANNIVCQSNGPREVGYISIDVASGNLMWRDAILRFPVLPIMDIYGDVIGSDGHSLLMYMDDGSLKPVIHMSDWVYPIFSLSITEDSIFMFVSKNGYIISYFPDGVPHAQIPLPGELQQVNGTFHPISTPVISGRRAYILTQFIPEGQKEPGNLGMQRLYAVDIIPRMVDRLHISWVINFEMEAPTPRKFNNRGNVVFFDQDPEEDTASPVVPPRVMVNPDTDTVYVSLPAPADANGVVGTKFWAIKDNQTTSKPEILFKKNYALSSMATYEVGSNGQQQEDRTDGPWKEFGPLWKTDKNRELGVDIDGASSVWAVDAKKKTILEISPSSGNILKSLNVSQLLQAKAVVTSDLMITRSDKNDEDYLVFAVTLVNGPSTAFHSLLKSFGGDRSDNKNYVIQMKGDTVEWAVPTVEDLPGVGQIAGIKTHESMVDDLKDLYVVFAGDDKSSVVFGIH</sequence>
<keyword evidence="3" id="KW-1185">Reference proteome</keyword>
<evidence type="ECO:0000313" key="2">
    <source>
        <dbReference type="EnsemblMetazoa" id="G14637.1:cds"/>
    </source>
</evidence>
<dbReference type="OrthoDB" id="6116336at2759"/>
<organism evidence="2 3">
    <name type="scientific">Magallana gigas</name>
    <name type="common">Pacific oyster</name>
    <name type="synonym">Crassostrea gigas</name>
    <dbReference type="NCBI Taxonomy" id="29159"/>
    <lineage>
        <taxon>Eukaryota</taxon>
        <taxon>Metazoa</taxon>
        <taxon>Spiralia</taxon>
        <taxon>Lophotrochozoa</taxon>
        <taxon>Mollusca</taxon>
        <taxon>Bivalvia</taxon>
        <taxon>Autobranchia</taxon>
        <taxon>Pteriomorphia</taxon>
        <taxon>Ostreida</taxon>
        <taxon>Ostreoidea</taxon>
        <taxon>Ostreidae</taxon>
        <taxon>Magallana</taxon>
    </lineage>
</organism>
<evidence type="ECO:0000256" key="1">
    <source>
        <dbReference type="SAM" id="SignalP"/>
    </source>
</evidence>
<evidence type="ECO:0000313" key="3">
    <source>
        <dbReference type="Proteomes" id="UP000005408"/>
    </source>
</evidence>